<dbReference type="InterPro" id="IPR049191">
    <property type="entry name" value="SutA_RBD"/>
</dbReference>
<sequence length="62" mass="7005">MKALRQRNRPKAPAAHETHDSIRQQTEQFLQQGGRITQLPSGYSGIPRMQGPQQIIGKKLLL</sequence>
<evidence type="ECO:0000256" key="1">
    <source>
        <dbReference type="SAM" id="MobiDB-lite"/>
    </source>
</evidence>
<evidence type="ECO:0000313" key="3">
    <source>
        <dbReference type="EMBL" id="RRD01454.1"/>
    </source>
</evidence>
<evidence type="ECO:0000313" key="4">
    <source>
        <dbReference type="Proteomes" id="UP000267535"/>
    </source>
</evidence>
<feature type="domain" description="Transcriptional regulator SutA RNAP-binding" evidence="2">
    <location>
        <begin position="13"/>
        <end position="46"/>
    </location>
</feature>
<dbReference type="Pfam" id="PF20661">
    <property type="entry name" value="SutA-RBD"/>
    <property type="match status" value="1"/>
</dbReference>
<accession>A0A3P1SW76</accession>
<organism evidence="3 4">
    <name type="scientific">Amphritea balenae</name>
    <dbReference type="NCBI Taxonomy" id="452629"/>
    <lineage>
        <taxon>Bacteria</taxon>
        <taxon>Pseudomonadati</taxon>
        <taxon>Pseudomonadota</taxon>
        <taxon>Gammaproteobacteria</taxon>
        <taxon>Oceanospirillales</taxon>
        <taxon>Oceanospirillaceae</taxon>
        <taxon>Amphritea</taxon>
    </lineage>
</organism>
<feature type="region of interest" description="Disordered" evidence="1">
    <location>
        <begin position="1"/>
        <end position="23"/>
    </location>
</feature>
<protein>
    <recommendedName>
        <fullName evidence="2">Transcriptional regulator SutA RNAP-binding domain-containing protein</fullName>
    </recommendedName>
</protein>
<keyword evidence="4" id="KW-1185">Reference proteome</keyword>
<comment type="caution">
    <text evidence="3">The sequence shown here is derived from an EMBL/GenBank/DDBJ whole genome shotgun (WGS) entry which is preliminary data.</text>
</comment>
<dbReference type="EMBL" id="RQXV01000001">
    <property type="protein sequence ID" value="RRD01454.1"/>
    <property type="molecule type" value="Genomic_DNA"/>
</dbReference>
<reference evidence="3 4" key="1">
    <citation type="submission" date="2018-11" db="EMBL/GenBank/DDBJ databases">
        <title>The draft genome sequence of Amphritea balenae JAMM 1525T.</title>
        <authorList>
            <person name="Fang Z."/>
            <person name="Zhang Y."/>
            <person name="Han X."/>
        </authorList>
    </citation>
    <scope>NUCLEOTIDE SEQUENCE [LARGE SCALE GENOMIC DNA]</scope>
    <source>
        <strain evidence="3 4">JAMM 1525</strain>
    </source>
</reference>
<evidence type="ECO:0000259" key="2">
    <source>
        <dbReference type="Pfam" id="PF20661"/>
    </source>
</evidence>
<dbReference type="Proteomes" id="UP000267535">
    <property type="component" value="Unassembled WGS sequence"/>
</dbReference>
<dbReference type="OrthoDB" id="6120859at2"/>
<gene>
    <name evidence="3" type="ORF">EHS89_02520</name>
</gene>
<dbReference type="RefSeq" id="WP_124924527.1">
    <property type="nucleotide sequence ID" value="NZ_BMOH01000001.1"/>
</dbReference>
<proteinExistence type="predicted"/>
<name>A0A3P1SW76_9GAMM</name>
<feature type="compositionally biased region" description="Basic residues" evidence="1">
    <location>
        <begin position="1"/>
        <end position="10"/>
    </location>
</feature>
<dbReference type="AlphaFoldDB" id="A0A3P1SW76"/>